<dbReference type="EMBL" id="NHOO01000010">
    <property type="protein sequence ID" value="OVE47595.1"/>
    <property type="molecule type" value="Genomic_DNA"/>
</dbReference>
<name>A0A202B899_CHRVL</name>
<sequence>MHTISLELLRHGPSNNQLLSPLTPYLALCQNHPAVTLAVPFEHGQMLHRLTALSYRQGDEPRRFQLQDTARALADLFGQVPGLTADMAGHEVGDDGNSYTQLRLVLSAAELALLPFELMLSPPGQPGAGQHLLLQAQRPICLTREIRRVTDDAVSWPVHPRILVVLASPPGLPAIPAEAHLLAIRQALDPWIAQSELDLPERQRDRVMRHLTVLSNASIRDIEQACAKTAYTHVHILAHGVNLPGEIDQSFGIALHAVNSPQGEMDKVSGKRLASALRATTAERQTANSRPSVVTMASCDSGHQGSVIGTGASVAHALHEAGIPLVIGSQFPLSYGASVRFVQTLYTGFLWGEDPRHLLVALRRSLHSEYPDTHDWASITAYAAFPPRFDKGLADAQIARAMAHIDVTLRFAGEAVWETSQQVNQQPIEKDEAAEPFETQSAPAPDGGIGFSMLSQARERVADAVTRLKGLTQRHPGEAARLHGFLASTEKRASEVCFLLSMDPRESELKHAATLRDEGWRALARARQYYWSAYSGNREDYWAVVQYLSLTFVLGVIGRAPQPLDEEWDDLPPLWWLAEVQSRQDQGAAGAKAIWAQANLLELHILAPMLPEIASQLSKHRRLNDRDPLRMKVQQLASGLQQMVGVDSFELFSTYRQLHRYALWEKILQMDSIRRSTDGTELHARFEQVLQLSKLAIGMLPEQEDVGWADRHT</sequence>
<feature type="domain" description="CHAT" evidence="1">
    <location>
        <begin position="67"/>
        <end position="382"/>
    </location>
</feature>
<organism evidence="2 3">
    <name type="scientific">Chromobacterium violaceum</name>
    <dbReference type="NCBI Taxonomy" id="536"/>
    <lineage>
        <taxon>Bacteria</taxon>
        <taxon>Pseudomonadati</taxon>
        <taxon>Pseudomonadota</taxon>
        <taxon>Betaproteobacteria</taxon>
        <taxon>Neisseriales</taxon>
        <taxon>Chromobacteriaceae</taxon>
        <taxon>Chromobacterium</taxon>
    </lineage>
</organism>
<evidence type="ECO:0000313" key="2">
    <source>
        <dbReference type="EMBL" id="OVE47595.1"/>
    </source>
</evidence>
<protein>
    <recommendedName>
        <fullName evidence="1">CHAT domain-containing protein</fullName>
    </recommendedName>
</protein>
<accession>A0A202B899</accession>
<dbReference type="AlphaFoldDB" id="A0A202B899"/>
<keyword evidence="3" id="KW-1185">Reference proteome</keyword>
<dbReference type="Proteomes" id="UP000196342">
    <property type="component" value="Unassembled WGS sequence"/>
</dbReference>
<dbReference type="InterPro" id="IPR024983">
    <property type="entry name" value="CHAT_dom"/>
</dbReference>
<evidence type="ECO:0000313" key="3">
    <source>
        <dbReference type="Proteomes" id="UP000196342"/>
    </source>
</evidence>
<proteinExistence type="predicted"/>
<reference evidence="2 3" key="1">
    <citation type="submission" date="2017-05" db="EMBL/GenBank/DDBJ databases">
        <title>Chromobacterium violaceum GHPS1 isolated from Hydrocarbon polluted soil in French Guiana display an awesome secondary metabolite arsenal and a battery of drug and heavy-metal-resistance and detoxification of xenobiotics proteins.</title>
        <authorList>
            <person name="Belbahri L."/>
        </authorList>
    </citation>
    <scope>NUCLEOTIDE SEQUENCE [LARGE SCALE GENOMIC DNA]</scope>
    <source>
        <strain evidence="2 3">GHPS1</strain>
    </source>
</reference>
<dbReference type="Pfam" id="PF12770">
    <property type="entry name" value="CHAT"/>
    <property type="match status" value="1"/>
</dbReference>
<comment type="caution">
    <text evidence="2">The sequence shown here is derived from an EMBL/GenBank/DDBJ whole genome shotgun (WGS) entry which is preliminary data.</text>
</comment>
<gene>
    <name evidence="2" type="ORF">CBW21_13075</name>
</gene>
<dbReference type="RefSeq" id="WP_087698073.1">
    <property type="nucleotide sequence ID" value="NZ_NHOO01000010.1"/>
</dbReference>
<evidence type="ECO:0000259" key="1">
    <source>
        <dbReference type="Pfam" id="PF12770"/>
    </source>
</evidence>